<keyword evidence="1" id="KW-1133">Transmembrane helix</keyword>
<feature type="transmembrane region" description="Helical" evidence="1">
    <location>
        <begin position="20"/>
        <end position="40"/>
    </location>
</feature>
<dbReference type="Proteomes" id="UP000492821">
    <property type="component" value="Unassembled WGS sequence"/>
</dbReference>
<protein>
    <submittedName>
        <fullName evidence="3">Uncharacterized protein</fullName>
    </submittedName>
</protein>
<accession>A0A7E4VXY6</accession>
<dbReference type="WBParaSite" id="Pan_g4383.t1">
    <property type="protein sequence ID" value="Pan_g4383.t1"/>
    <property type="gene ID" value="Pan_g4383"/>
</dbReference>
<keyword evidence="1" id="KW-0812">Transmembrane</keyword>
<keyword evidence="2" id="KW-1185">Reference proteome</keyword>
<evidence type="ECO:0000313" key="3">
    <source>
        <dbReference type="WBParaSite" id="Pan_g4383.t1"/>
    </source>
</evidence>
<reference evidence="2" key="1">
    <citation type="journal article" date="2013" name="Genetics">
        <title>The draft genome and transcriptome of Panagrellus redivivus are shaped by the harsh demands of a free-living lifestyle.</title>
        <authorList>
            <person name="Srinivasan J."/>
            <person name="Dillman A.R."/>
            <person name="Macchietto M.G."/>
            <person name="Heikkinen L."/>
            <person name="Lakso M."/>
            <person name="Fracchia K.M."/>
            <person name="Antoshechkin I."/>
            <person name="Mortazavi A."/>
            <person name="Wong G."/>
            <person name="Sternberg P.W."/>
        </authorList>
    </citation>
    <scope>NUCLEOTIDE SEQUENCE [LARGE SCALE GENOMIC DNA]</scope>
    <source>
        <strain evidence="2">MT8872</strain>
    </source>
</reference>
<evidence type="ECO:0000313" key="2">
    <source>
        <dbReference type="Proteomes" id="UP000492821"/>
    </source>
</evidence>
<proteinExistence type="predicted"/>
<dbReference type="AlphaFoldDB" id="A0A7E4VXY6"/>
<keyword evidence="1" id="KW-0472">Membrane</keyword>
<organism evidence="2 3">
    <name type="scientific">Panagrellus redivivus</name>
    <name type="common">Microworm</name>
    <dbReference type="NCBI Taxonomy" id="6233"/>
    <lineage>
        <taxon>Eukaryota</taxon>
        <taxon>Metazoa</taxon>
        <taxon>Ecdysozoa</taxon>
        <taxon>Nematoda</taxon>
        <taxon>Chromadorea</taxon>
        <taxon>Rhabditida</taxon>
        <taxon>Tylenchina</taxon>
        <taxon>Panagrolaimomorpha</taxon>
        <taxon>Panagrolaimoidea</taxon>
        <taxon>Panagrolaimidae</taxon>
        <taxon>Panagrellus</taxon>
    </lineage>
</organism>
<reference evidence="3" key="2">
    <citation type="submission" date="2020-10" db="UniProtKB">
        <authorList>
            <consortium name="WormBaseParasite"/>
        </authorList>
    </citation>
    <scope>IDENTIFICATION</scope>
</reference>
<evidence type="ECO:0000256" key="1">
    <source>
        <dbReference type="SAM" id="Phobius"/>
    </source>
</evidence>
<name>A0A7E4VXY6_PANRE</name>
<sequence length="429" mass="49976">MRCPKSGLTAKAWNQPSLLFPYFFSAVFSLVSHCFHVLLIPTTCQSLIKLIPAYFDRYQMPELKTHLLFEALDIAFDKTRRQVAWSALFVTRPTPEVSFWKLSDPEAVCALAISSSHGYRMIAYILKHFAKRISEEANLLTCDSRIWGPGYHDIEVLRFSPKYHVRALMNVAGRFCTNIQRGKFPESDGFTDLFYDGLAFNEGLSAREVYHCQKLFRAYIKGRQFFHLDDFSLSYFNRRDYNCLYDAGDAIITFLNVSTTDPNEAITFACFKDLKIQNLIVNAYETTVYRDIFVNATPQLSYMQRLTIYAKLSIVTAINMFHRYHIDWVIMNRIRLINSKLPFDELVDQWRAKLDTLWNAIMINKGTKVVVRVFGNNTFKNVSLTTMVDKLNEALPDYEVECTHYIQCRYSKVFGSKSMDVKLEFYSRW</sequence>